<gene>
    <name evidence="2" type="ORF">AA994_02925</name>
    <name evidence="1" type="ORF">CVU5213_08495</name>
</gene>
<accession>A0A2G4R3V6</accession>
<dbReference type="GeneID" id="77266998"/>
<reference evidence="2" key="2">
    <citation type="submission" date="2015-06" db="EMBL/GenBank/DDBJ databases">
        <authorList>
            <person name="Hoefler B.C."/>
            <person name="Straight P.D."/>
        </authorList>
    </citation>
    <scope>NUCLEOTIDE SEQUENCE [LARGE SCALE GENOMIC DNA]</scope>
    <source>
        <strain evidence="2">73/13</strain>
    </source>
</reference>
<comment type="caution">
    <text evidence="2">The sequence shown here is derived from an EMBL/GenBank/DDBJ whole genome shotgun (WGS) entry which is preliminary data.</text>
</comment>
<dbReference type="SUPFAM" id="SSF47336">
    <property type="entry name" value="ACP-like"/>
    <property type="match status" value="1"/>
</dbReference>
<evidence type="ECO:0000313" key="4">
    <source>
        <dbReference type="Proteomes" id="UP000811399"/>
    </source>
</evidence>
<protein>
    <submittedName>
        <fullName evidence="2">Acyl carrier protein</fullName>
    </submittedName>
</protein>
<keyword evidence="4" id="KW-1185">Reference proteome</keyword>
<reference evidence="1 4" key="4">
    <citation type="journal article" date="2021" name="Syst. Appl. Microbiol.">
        <title>nCampylobacter vulpis sp. nov. isolated from wild red foxes.</title>
        <authorList>
            <person name="Parisi A."/>
            <person name="Chiara M."/>
            <person name="Caffara M."/>
            <person name="Mion D."/>
            <person name="Miller W.G."/>
            <person name="Caruso M."/>
            <person name="Manzari C."/>
            <person name="Florio D."/>
            <person name="Capozzi L."/>
            <person name="D'Erchia A.M."/>
            <person name="Manzulli V."/>
            <person name="Zanoni R.G."/>
        </authorList>
    </citation>
    <scope>NUCLEOTIDE SEQUENCE [LARGE SCALE GENOMIC DNA]</scope>
    <source>
        <strain evidence="1 4">52/13</strain>
    </source>
</reference>
<dbReference type="RefSeq" id="WP_099461264.1">
    <property type="nucleotide sequence ID" value="NZ_CP041617.1"/>
</dbReference>
<sequence>MQIIKEFFMKIGRDDIDENMKNLVSNNEIDSIDVMALVAEIEKHYQKTLDRKYIKMTYFEDFESIKKMLDEAYGS</sequence>
<evidence type="ECO:0000313" key="1">
    <source>
        <dbReference type="EMBL" id="MBS4241751.1"/>
    </source>
</evidence>
<dbReference type="InterPro" id="IPR036736">
    <property type="entry name" value="ACP-like_sf"/>
</dbReference>
<dbReference type="Proteomes" id="UP000237472">
    <property type="component" value="Unassembled WGS sequence"/>
</dbReference>
<name>A0A2G4R3V6_9BACT</name>
<dbReference type="EMBL" id="VJYU01000048">
    <property type="protein sequence ID" value="MBS4241751.1"/>
    <property type="molecule type" value="Genomic_DNA"/>
</dbReference>
<reference evidence="3" key="1">
    <citation type="submission" date="2015-06" db="EMBL/GenBank/DDBJ databases">
        <authorList>
            <person name="Parisi A."/>
            <person name="Chiara M."/>
            <person name="Florio D."/>
            <person name="Miccolupo A."/>
            <person name="Manzari C."/>
            <person name="Mion D."/>
            <person name="Caruso M."/>
            <person name="D'erchia A.M."/>
            <person name="Zanoni R."/>
        </authorList>
    </citation>
    <scope>NUCLEOTIDE SEQUENCE [LARGE SCALE GENOMIC DNA]</scope>
    <source>
        <strain evidence="3">73/13</strain>
    </source>
</reference>
<proteinExistence type="predicted"/>
<dbReference type="OrthoDB" id="5360412at2"/>
<dbReference type="AlphaFoldDB" id="A0A2G4R3V6"/>
<dbReference type="Proteomes" id="UP000811399">
    <property type="component" value="Unassembled WGS sequence"/>
</dbReference>
<organism evidence="2 3">
    <name type="scientific">Campylobacter vulpis</name>
    <dbReference type="NCBI Taxonomy" id="1655500"/>
    <lineage>
        <taxon>Bacteria</taxon>
        <taxon>Pseudomonadati</taxon>
        <taxon>Campylobacterota</taxon>
        <taxon>Epsilonproteobacteria</taxon>
        <taxon>Campylobacterales</taxon>
        <taxon>Campylobacteraceae</taxon>
        <taxon>Campylobacter</taxon>
    </lineage>
</organism>
<reference evidence="1" key="3">
    <citation type="submission" date="2019-07" db="EMBL/GenBank/DDBJ databases">
        <authorList>
            <person name="Miller W.G."/>
        </authorList>
    </citation>
    <scope>NUCLEOTIDE SEQUENCE</scope>
    <source>
        <strain evidence="1">52/13</strain>
    </source>
</reference>
<dbReference type="Gene3D" id="1.10.1200.10">
    <property type="entry name" value="ACP-like"/>
    <property type="match status" value="1"/>
</dbReference>
<dbReference type="EMBL" id="LDWY01000035">
    <property type="protein sequence ID" value="PHY91252.1"/>
    <property type="molecule type" value="Genomic_DNA"/>
</dbReference>
<evidence type="ECO:0000313" key="3">
    <source>
        <dbReference type="Proteomes" id="UP000237472"/>
    </source>
</evidence>
<evidence type="ECO:0000313" key="2">
    <source>
        <dbReference type="EMBL" id="PHY91252.1"/>
    </source>
</evidence>